<dbReference type="EMBL" id="JBHMAA010000008">
    <property type="protein sequence ID" value="MFB9948399.1"/>
    <property type="molecule type" value="Genomic_DNA"/>
</dbReference>
<accession>A0ABV6AE69</accession>
<feature type="region of interest" description="Disordered" evidence="1">
    <location>
        <begin position="17"/>
        <end position="41"/>
    </location>
</feature>
<evidence type="ECO:0000313" key="3">
    <source>
        <dbReference type="Proteomes" id="UP001589692"/>
    </source>
</evidence>
<proteinExistence type="predicted"/>
<dbReference type="RefSeq" id="WP_377257638.1">
    <property type="nucleotide sequence ID" value="NZ_JBHMAA010000008.1"/>
</dbReference>
<comment type="caution">
    <text evidence="2">The sequence shown here is derived from an EMBL/GenBank/DDBJ whole genome shotgun (WGS) entry which is preliminary data.</text>
</comment>
<reference evidence="2 3" key="1">
    <citation type="submission" date="2024-09" db="EMBL/GenBank/DDBJ databases">
        <authorList>
            <person name="Sun Q."/>
            <person name="Mori K."/>
        </authorList>
    </citation>
    <scope>NUCLEOTIDE SEQUENCE [LARGE SCALE GENOMIC DNA]</scope>
    <source>
        <strain evidence="2 3">TBRC 4938</strain>
    </source>
</reference>
<name>A0ABV6AE69_9HYPH</name>
<keyword evidence="3" id="KW-1185">Reference proteome</keyword>
<gene>
    <name evidence="2" type="ORF">ACFFP0_06030</name>
</gene>
<protein>
    <submittedName>
        <fullName evidence="2">Uncharacterized protein</fullName>
    </submittedName>
</protein>
<evidence type="ECO:0000256" key="1">
    <source>
        <dbReference type="SAM" id="MobiDB-lite"/>
    </source>
</evidence>
<feature type="compositionally biased region" description="Polar residues" evidence="1">
    <location>
        <begin position="22"/>
        <end position="31"/>
    </location>
</feature>
<evidence type="ECO:0000313" key="2">
    <source>
        <dbReference type="EMBL" id="MFB9948399.1"/>
    </source>
</evidence>
<dbReference type="Proteomes" id="UP001589692">
    <property type="component" value="Unassembled WGS sequence"/>
</dbReference>
<organism evidence="2 3">
    <name type="scientific">Rhizobium puerariae</name>
    <dbReference type="NCBI Taxonomy" id="1585791"/>
    <lineage>
        <taxon>Bacteria</taxon>
        <taxon>Pseudomonadati</taxon>
        <taxon>Pseudomonadota</taxon>
        <taxon>Alphaproteobacteria</taxon>
        <taxon>Hyphomicrobiales</taxon>
        <taxon>Rhizobiaceae</taxon>
        <taxon>Rhizobium/Agrobacterium group</taxon>
        <taxon>Rhizobium</taxon>
    </lineage>
</organism>
<sequence>MKLDFLRSIVKAVGYSAPGARDQQSGTSPTPVGQKARAGDEDEYRYGRDYELFYWMPGQGPWYY</sequence>